<evidence type="ECO:0000313" key="1">
    <source>
        <dbReference type="EMBL" id="MFC5410354.1"/>
    </source>
</evidence>
<name>A0ABW0IA35_9BACT</name>
<accession>A0ABW0IA35</accession>
<proteinExistence type="predicted"/>
<organism evidence="1 2">
    <name type="scientific">Larkinella bovis</name>
    <dbReference type="NCBI Taxonomy" id="683041"/>
    <lineage>
        <taxon>Bacteria</taxon>
        <taxon>Pseudomonadati</taxon>
        <taxon>Bacteroidota</taxon>
        <taxon>Cytophagia</taxon>
        <taxon>Cytophagales</taxon>
        <taxon>Spirosomataceae</taxon>
        <taxon>Larkinella</taxon>
    </lineage>
</organism>
<evidence type="ECO:0000313" key="2">
    <source>
        <dbReference type="Proteomes" id="UP001596106"/>
    </source>
</evidence>
<dbReference type="Proteomes" id="UP001596106">
    <property type="component" value="Unassembled WGS sequence"/>
</dbReference>
<dbReference type="EMBL" id="JBHSMA010000003">
    <property type="protein sequence ID" value="MFC5410354.1"/>
    <property type="molecule type" value="Genomic_DNA"/>
</dbReference>
<keyword evidence="2" id="KW-1185">Reference proteome</keyword>
<dbReference type="Pfam" id="PF19383">
    <property type="entry name" value="DUF5958"/>
    <property type="match status" value="1"/>
</dbReference>
<dbReference type="RefSeq" id="WP_379845732.1">
    <property type="nucleotide sequence ID" value="NZ_JBHSMA010000003.1"/>
</dbReference>
<comment type="caution">
    <text evidence="1">The sequence shown here is derived from an EMBL/GenBank/DDBJ whole genome shotgun (WGS) entry which is preliminary data.</text>
</comment>
<reference evidence="2" key="1">
    <citation type="journal article" date="2019" name="Int. J. Syst. Evol. Microbiol.">
        <title>The Global Catalogue of Microorganisms (GCM) 10K type strain sequencing project: providing services to taxonomists for standard genome sequencing and annotation.</title>
        <authorList>
            <consortium name="The Broad Institute Genomics Platform"/>
            <consortium name="The Broad Institute Genome Sequencing Center for Infectious Disease"/>
            <person name="Wu L."/>
            <person name="Ma J."/>
        </authorList>
    </citation>
    <scope>NUCLEOTIDE SEQUENCE [LARGE SCALE GENOMIC DNA]</scope>
    <source>
        <strain evidence="2">CCUG 55250</strain>
    </source>
</reference>
<sequence>MGSLEDEIAIIQFGQDVRSEEELRKRFKALSVDEKRSRLFDLSMLVFSMQPVDSDVAQAIAHSGLDASEAACKQLETEKLRSNRVVLLPESELESGYRLWLHLFKIAYQRTYAREKGNATHWWYRDLADDETGQEILTTHQRLVDEIYANPGFRNEFISIVRLRHAAFPDTSTRVEERTTNNFLSYDEVISVSIQSHETQQKHLEAIHLLSDAIRKALRRQYGLAAEQTRRLIEDVIQRYSEG</sequence>
<dbReference type="InterPro" id="IPR046002">
    <property type="entry name" value="DUF5958"/>
</dbReference>
<gene>
    <name evidence="1" type="ORF">ACFPMF_13595</name>
</gene>
<protein>
    <submittedName>
        <fullName evidence="1">DUF5958 family protein</fullName>
    </submittedName>
</protein>